<evidence type="ECO:0000313" key="2">
    <source>
        <dbReference type="Proteomes" id="UP000220133"/>
    </source>
</evidence>
<accession>A0A291QZ36</accession>
<evidence type="ECO:0000313" key="1">
    <source>
        <dbReference type="EMBL" id="ATL49114.1"/>
    </source>
</evidence>
<name>A0A291QZ36_9BACT</name>
<dbReference type="KEGG" id="cbae:COR50_19130"/>
<dbReference type="Proteomes" id="UP000220133">
    <property type="component" value="Chromosome"/>
</dbReference>
<dbReference type="AlphaFoldDB" id="A0A291QZ36"/>
<reference evidence="1 2" key="1">
    <citation type="submission" date="2017-10" db="EMBL/GenBank/DDBJ databases">
        <title>Paenichitinophaga pekingensis gen. nov., sp. nov., isolated from activated sludge.</title>
        <authorList>
            <person name="Jin D."/>
            <person name="Kong X."/>
            <person name="Deng Y."/>
            <person name="Bai Z."/>
        </authorList>
    </citation>
    <scope>NUCLEOTIDE SEQUENCE [LARGE SCALE GENOMIC DNA]</scope>
    <source>
        <strain evidence="1 2">13</strain>
    </source>
</reference>
<protein>
    <submittedName>
        <fullName evidence="1">Uncharacterized protein</fullName>
    </submittedName>
</protein>
<proteinExistence type="predicted"/>
<dbReference type="EMBL" id="CP023777">
    <property type="protein sequence ID" value="ATL49114.1"/>
    <property type="molecule type" value="Genomic_DNA"/>
</dbReference>
<gene>
    <name evidence="1" type="ORF">COR50_19130</name>
</gene>
<dbReference type="RefSeq" id="WP_098195482.1">
    <property type="nucleotide sequence ID" value="NZ_CP023777.1"/>
</dbReference>
<keyword evidence="2" id="KW-1185">Reference proteome</keyword>
<organism evidence="1 2">
    <name type="scientific">Chitinophaga caeni</name>
    <dbReference type="NCBI Taxonomy" id="2029983"/>
    <lineage>
        <taxon>Bacteria</taxon>
        <taxon>Pseudomonadati</taxon>
        <taxon>Bacteroidota</taxon>
        <taxon>Chitinophagia</taxon>
        <taxon>Chitinophagales</taxon>
        <taxon>Chitinophagaceae</taxon>
        <taxon>Chitinophaga</taxon>
    </lineage>
</organism>
<sequence length="84" mass="9987">MIAMQIDSGVMDKIVREEQFNFLSEYRLEDFEQEQEQIMMAILSSPYFTKCTSDERIAAIRFYLGMMERLHNEIEDRKGNGRVI</sequence>